<keyword evidence="3" id="KW-0479">Metal-binding</keyword>
<dbReference type="PANTHER" id="PTHR10571">
    <property type="entry name" value="UDP-N-ACETYLGLUCOSAMINE--DOLICHYL-PHOSPHATE N-ACETYLGLUCOSAMINEPHOSPHOTRANSFERASE"/>
    <property type="match status" value="1"/>
</dbReference>
<dbReference type="GO" id="GO:0016757">
    <property type="term" value="F:glycosyltransferase activity"/>
    <property type="evidence" value="ECO:0007669"/>
    <property type="project" value="UniProtKB-KW"/>
</dbReference>
<proteinExistence type="predicted"/>
<keyword evidence="5" id="KW-0472">Membrane</keyword>
<keyword evidence="7" id="KW-1185">Reference proteome</keyword>
<feature type="non-terminal residue" evidence="6">
    <location>
        <position position="168"/>
    </location>
</feature>
<reference evidence="6 7" key="1">
    <citation type="journal article" date="2018" name="Mol. Genet. Genomics">
        <title>The red deer Cervus elaphus genome CerEla1.0: sequencing, annotating, genes, and chromosomes.</title>
        <authorList>
            <person name="Bana N.A."/>
            <person name="Nyiri A."/>
            <person name="Nagy J."/>
            <person name="Frank K."/>
            <person name="Nagy T."/>
            <person name="Steger V."/>
            <person name="Schiller M."/>
            <person name="Lakatos P."/>
            <person name="Sugar L."/>
            <person name="Horn P."/>
            <person name="Barta E."/>
            <person name="Orosz L."/>
        </authorList>
    </citation>
    <scope>NUCLEOTIDE SEQUENCE [LARGE SCALE GENOMIC DNA]</scope>
    <source>
        <strain evidence="6">Hungarian</strain>
    </source>
</reference>
<feature type="non-terminal residue" evidence="6">
    <location>
        <position position="1"/>
    </location>
</feature>
<name>A0A212DJ78_CEREH</name>
<evidence type="ECO:0000256" key="5">
    <source>
        <dbReference type="SAM" id="Phobius"/>
    </source>
</evidence>
<dbReference type="GO" id="GO:0006488">
    <property type="term" value="P:dolichol-linked oligosaccharide biosynthetic process"/>
    <property type="evidence" value="ECO:0007669"/>
    <property type="project" value="InterPro"/>
</dbReference>
<dbReference type="GO" id="GO:0046872">
    <property type="term" value="F:metal ion binding"/>
    <property type="evidence" value="ECO:0007669"/>
    <property type="project" value="UniProtKB-KW"/>
</dbReference>
<dbReference type="GO" id="GO:0003975">
    <property type="term" value="F:UDP-N-acetylglucosamine-dolichyl-phosphate N-acetylglucosaminephosphotransferase activity"/>
    <property type="evidence" value="ECO:0007669"/>
    <property type="project" value="InterPro"/>
</dbReference>
<evidence type="ECO:0000256" key="2">
    <source>
        <dbReference type="ARBA" id="ARBA00022676"/>
    </source>
</evidence>
<dbReference type="PANTHER" id="PTHR10571:SF0">
    <property type="entry name" value="UDP-N-ACETYLGLUCOSAMINE--DOLICHYL-PHOSPHATE N-ACETYLGLUCOSAMINEPHOSPHOTRANSFERASE"/>
    <property type="match status" value="1"/>
</dbReference>
<evidence type="ECO:0000256" key="4">
    <source>
        <dbReference type="ARBA" id="ARBA00022842"/>
    </source>
</evidence>
<feature type="transmembrane region" description="Helical" evidence="5">
    <location>
        <begin position="139"/>
        <end position="164"/>
    </location>
</feature>
<keyword evidence="5" id="KW-0812">Transmembrane</keyword>
<gene>
    <name evidence="6" type="ORF">Celaphus_00009010</name>
</gene>
<keyword evidence="2" id="KW-0808">Transferase</keyword>
<dbReference type="GO" id="GO:0012505">
    <property type="term" value="C:endomembrane system"/>
    <property type="evidence" value="ECO:0007669"/>
    <property type="project" value="UniProtKB-SubCell"/>
</dbReference>
<dbReference type="OrthoDB" id="10262326at2759"/>
<organism evidence="6 7">
    <name type="scientific">Cervus elaphus hippelaphus</name>
    <name type="common">European red deer</name>
    <dbReference type="NCBI Taxonomy" id="46360"/>
    <lineage>
        <taxon>Eukaryota</taxon>
        <taxon>Metazoa</taxon>
        <taxon>Chordata</taxon>
        <taxon>Craniata</taxon>
        <taxon>Vertebrata</taxon>
        <taxon>Euteleostomi</taxon>
        <taxon>Mammalia</taxon>
        <taxon>Eutheria</taxon>
        <taxon>Laurasiatheria</taxon>
        <taxon>Artiodactyla</taxon>
        <taxon>Ruminantia</taxon>
        <taxon>Pecora</taxon>
        <taxon>Cervidae</taxon>
        <taxon>Cervinae</taxon>
        <taxon>Cervus</taxon>
    </lineage>
</organism>
<evidence type="ECO:0000313" key="6">
    <source>
        <dbReference type="EMBL" id="OWK18242.1"/>
    </source>
</evidence>
<accession>A0A212DJ78</accession>
<dbReference type="AlphaFoldDB" id="A0A212DJ78"/>
<comment type="caution">
    <text evidence="6">The sequence shown here is derived from an EMBL/GenBank/DDBJ whole genome shotgun (WGS) entry which is preliminary data.</text>
</comment>
<dbReference type="Proteomes" id="UP000242450">
    <property type="component" value="Chromosome 1"/>
</dbReference>
<dbReference type="InterPro" id="IPR033895">
    <property type="entry name" value="GPT"/>
</dbReference>
<comment type="subcellular location">
    <subcellularLocation>
        <location evidence="1">Endomembrane system</location>
        <topology evidence="1">Multi-pass membrane protein</topology>
    </subcellularLocation>
</comment>
<dbReference type="GO" id="GO:0016020">
    <property type="term" value="C:membrane"/>
    <property type="evidence" value="ECO:0007669"/>
    <property type="project" value="TreeGrafter"/>
</dbReference>
<evidence type="ECO:0000256" key="3">
    <source>
        <dbReference type="ARBA" id="ARBA00022723"/>
    </source>
</evidence>
<evidence type="ECO:0000313" key="7">
    <source>
        <dbReference type="Proteomes" id="UP000242450"/>
    </source>
</evidence>
<dbReference type="EMBL" id="MKHE01000001">
    <property type="protein sequence ID" value="OWK18242.1"/>
    <property type="molecule type" value="Genomic_DNA"/>
</dbReference>
<protein>
    <submittedName>
        <fullName evidence="6">DPAGT1</fullName>
    </submittedName>
</protein>
<sequence length="168" mass="18603">SDQWCCFPSHALLLHPVSFVEEQCKAFPHYAVLSLPSPARFSWALQMMYKYGLLSLWSISPTFAIKIGAGINSLEAGQLLVISASIIVFNLLVELEGSLRLVTVHQNENEDSASMERNNMTLIHLLLKVFGPMNERNPILLLLLLQVMGGAVTFSILTSCPTLLCQKS</sequence>
<keyword evidence="4" id="KW-0460">Magnesium</keyword>
<keyword evidence="5" id="KW-1133">Transmembrane helix</keyword>
<evidence type="ECO:0000256" key="1">
    <source>
        <dbReference type="ARBA" id="ARBA00004127"/>
    </source>
</evidence>
<keyword evidence="2" id="KW-0328">Glycosyltransferase</keyword>